<sequence length="134" mass="15684">MKILKLLWATIFMVIIYITIAIAVKYYVDWVFNKNILWIIIITIFVITIPRIILNRIPVLIGNVRGSTETLMTLSSIMSWIFRGLYLIFIFFFTNIHSIQSIILSVFCYALYLGLCNFFAHGLVFHILKQDTNK</sequence>
<dbReference type="AlphaFoldDB" id="A0A419S3S3"/>
<protein>
    <submittedName>
        <fullName evidence="2">Uncharacterized protein</fullName>
    </submittedName>
</protein>
<feature type="transmembrane region" description="Helical" evidence="1">
    <location>
        <begin position="6"/>
        <end position="28"/>
    </location>
</feature>
<evidence type="ECO:0000256" key="1">
    <source>
        <dbReference type="SAM" id="Phobius"/>
    </source>
</evidence>
<gene>
    <name evidence="2" type="ORF">BCY91_07215</name>
</gene>
<keyword evidence="1" id="KW-0812">Transmembrane</keyword>
<dbReference type="EMBL" id="MBTA01000026">
    <property type="protein sequence ID" value="RKD14272.1"/>
    <property type="molecule type" value="Genomic_DNA"/>
</dbReference>
<organism evidence="2 3">
    <name type="scientific">Pelobium manganitolerans</name>
    <dbReference type="NCBI Taxonomy" id="1842495"/>
    <lineage>
        <taxon>Bacteria</taxon>
        <taxon>Pseudomonadati</taxon>
        <taxon>Bacteroidota</taxon>
        <taxon>Sphingobacteriia</taxon>
        <taxon>Sphingobacteriales</taxon>
        <taxon>Sphingobacteriaceae</taxon>
        <taxon>Pelobium</taxon>
    </lineage>
</organism>
<evidence type="ECO:0000313" key="3">
    <source>
        <dbReference type="Proteomes" id="UP000283433"/>
    </source>
</evidence>
<keyword evidence="1" id="KW-1133">Transmembrane helix</keyword>
<feature type="transmembrane region" description="Helical" evidence="1">
    <location>
        <begin position="35"/>
        <end position="54"/>
    </location>
</feature>
<reference evidence="2 3" key="1">
    <citation type="submission" date="2016-07" db="EMBL/GenBank/DDBJ databases">
        <title>Genome of Pelobium manganitolerans.</title>
        <authorList>
            <person name="Wu S."/>
            <person name="Wang G."/>
        </authorList>
    </citation>
    <scope>NUCLEOTIDE SEQUENCE [LARGE SCALE GENOMIC DNA]</scope>
    <source>
        <strain evidence="2 3">YS-25</strain>
    </source>
</reference>
<evidence type="ECO:0000313" key="2">
    <source>
        <dbReference type="EMBL" id="RKD14272.1"/>
    </source>
</evidence>
<keyword evidence="3" id="KW-1185">Reference proteome</keyword>
<dbReference type="Proteomes" id="UP000283433">
    <property type="component" value="Unassembled WGS sequence"/>
</dbReference>
<proteinExistence type="predicted"/>
<feature type="transmembrane region" description="Helical" evidence="1">
    <location>
        <begin position="74"/>
        <end position="94"/>
    </location>
</feature>
<feature type="transmembrane region" description="Helical" evidence="1">
    <location>
        <begin position="106"/>
        <end position="128"/>
    </location>
</feature>
<keyword evidence="1" id="KW-0472">Membrane</keyword>
<accession>A0A419S3S3</accession>
<comment type="caution">
    <text evidence="2">The sequence shown here is derived from an EMBL/GenBank/DDBJ whole genome shotgun (WGS) entry which is preliminary data.</text>
</comment>
<name>A0A419S3S3_9SPHI</name>